<feature type="non-terminal residue" evidence="2">
    <location>
        <position position="357"/>
    </location>
</feature>
<dbReference type="InParanoid" id="A0A6L2PTB2"/>
<evidence type="ECO:0000313" key="3">
    <source>
        <dbReference type="Proteomes" id="UP000502823"/>
    </source>
</evidence>
<accession>A0A6L2PTB2</accession>
<reference evidence="3" key="1">
    <citation type="submission" date="2020-01" db="EMBL/GenBank/DDBJ databases">
        <title>Draft genome sequence of the Termite Coptotermes fromosanus.</title>
        <authorList>
            <person name="Itakura S."/>
            <person name="Yosikawa Y."/>
            <person name="Umezawa K."/>
        </authorList>
    </citation>
    <scope>NUCLEOTIDE SEQUENCE [LARGE SCALE GENOMIC DNA]</scope>
</reference>
<dbReference type="Gene3D" id="1.20.58.60">
    <property type="match status" value="1"/>
</dbReference>
<dbReference type="OrthoDB" id="10041151at2759"/>
<dbReference type="Proteomes" id="UP000502823">
    <property type="component" value="Unassembled WGS sequence"/>
</dbReference>
<feature type="non-terminal residue" evidence="2">
    <location>
        <position position="1"/>
    </location>
</feature>
<evidence type="ECO:0000313" key="2">
    <source>
        <dbReference type="EMBL" id="GFG34422.1"/>
    </source>
</evidence>
<organism evidence="2 3">
    <name type="scientific">Coptotermes formosanus</name>
    <name type="common">Formosan subterranean termite</name>
    <dbReference type="NCBI Taxonomy" id="36987"/>
    <lineage>
        <taxon>Eukaryota</taxon>
        <taxon>Metazoa</taxon>
        <taxon>Ecdysozoa</taxon>
        <taxon>Arthropoda</taxon>
        <taxon>Hexapoda</taxon>
        <taxon>Insecta</taxon>
        <taxon>Pterygota</taxon>
        <taxon>Neoptera</taxon>
        <taxon>Polyneoptera</taxon>
        <taxon>Dictyoptera</taxon>
        <taxon>Blattodea</taxon>
        <taxon>Blattoidea</taxon>
        <taxon>Termitoidae</taxon>
        <taxon>Rhinotermitidae</taxon>
        <taxon>Coptotermes</taxon>
    </lineage>
</organism>
<evidence type="ECO:0000256" key="1">
    <source>
        <dbReference type="SAM" id="MobiDB-lite"/>
    </source>
</evidence>
<feature type="region of interest" description="Disordered" evidence="1">
    <location>
        <begin position="136"/>
        <end position="158"/>
    </location>
</feature>
<gene>
    <name evidence="2" type="ORF">Cfor_07678</name>
</gene>
<dbReference type="SUPFAM" id="SSF46966">
    <property type="entry name" value="Spectrin repeat"/>
    <property type="match status" value="1"/>
</dbReference>
<sequence length="357" mass="42215">EYRRIHAYLLSAPAMVHVFNCRRGRFWWRRKCRAKYRGPWWRWPAVSITVTYAPVHDWVSVDSDDTQWSDATLCHAIQHGHLVEVEKLCYSSDSTLYNKMPVGFENSALKMSFSLSSLQPSSGSLESPEHVRLRAERPYNSLTKKPRKDPEQESWRRSWGNRDENKDEFWAALQSNYNYLMDNNLIESCKEASGDLSWDEGDVAAPSYTWSFSEFLTQFSELYSWLNSIQEAVYGKEESVIDRSLRASHMDEMQRKAYRRKLFNDQANKLLCRYPDMRDEVMWRMVHLNSKWETLEQAITPCKSNPNQLDMCTDVEHEVRCLRKWIREMEARLQPLDFRVGAGWGLQELEEKAQQHM</sequence>
<proteinExistence type="predicted"/>
<comment type="caution">
    <text evidence="2">The sequence shown here is derived from an EMBL/GenBank/DDBJ whole genome shotgun (WGS) entry which is preliminary data.</text>
</comment>
<dbReference type="EMBL" id="BLKM01008651">
    <property type="protein sequence ID" value="GFG34422.1"/>
    <property type="molecule type" value="Genomic_DNA"/>
</dbReference>
<name>A0A6L2PTB2_COPFO</name>
<dbReference type="AlphaFoldDB" id="A0A6L2PTB2"/>
<protein>
    <submittedName>
        <fullName evidence="2">Uncharacterized protein</fullName>
    </submittedName>
</protein>
<keyword evidence="3" id="KW-1185">Reference proteome</keyword>
<feature type="compositionally biased region" description="Basic and acidic residues" evidence="1">
    <location>
        <begin position="148"/>
        <end position="158"/>
    </location>
</feature>